<accession>A0ACC5Q6I8</accession>
<sequence length="109" mass="12530">MALKIKGTGNRELGTGNREQGTGNWELGTGKRFWATLLFVTYVGFFPFIYLNKGYFIIIQIAMIDYQLKIIVDNIDKEVISQWINYKSIGIILKVLSKNIVNINHPMEM</sequence>
<comment type="caution">
    <text evidence="1">The sequence shown here is derived from an EMBL/GenBank/DDBJ whole genome shotgun (WGS) entry which is preliminary data.</text>
</comment>
<reference evidence="1" key="1">
    <citation type="submission" date="2020-10" db="EMBL/GenBank/DDBJ databases">
        <authorList>
            <person name="Castelo-Branco R."/>
            <person name="Eusebio N."/>
            <person name="Adriana R."/>
            <person name="Vieira A."/>
            <person name="Brugerolle De Fraissinette N."/>
            <person name="Rezende De Castro R."/>
            <person name="Schneider M.P."/>
            <person name="Vasconcelos V."/>
            <person name="Leao P.N."/>
        </authorList>
    </citation>
    <scope>NUCLEOTIDE SEQUENCE</scope>
    <source>
        <strain evidence="1">LEGE 04289</strain>
    </source>
</reference>
<gene>
    <name evidence="1" type="ORF">IQ222_18930</name>
</gene>
<evidence type="ECO:0000313" key="2">
    <source>
        <dbReference type="Proteomes" id="UP000597867"/>
    </source>
</evidence>
<keyword evidence="2" id="KW-1185">Reference proteome</keyword>
<name>A0ACC5Q6I8_DOLFA</name>
<proteinExistence type="predicted"/>
<organism evidence="1 2">
    <name type="scientific">Dolichospermum flos-aquae LEGE 04289</name>
    <dbReference type="NCBI Taxonomy" id="1828708"/>
    <lineage>
        <taxon>Bacteria</taxon>
        <taxon>Bacillati</taxon>
        <taxon>Cyanobacteriota</taxon>
        <taxon>Cyanophyceae</taxon>
        <taxon>Nostocales</taxon>
        <taxon>Aphanizomenonaceae</taxon>
        <taxon>Dolichospermum</taxon>
    </lineage>
</organism>
<dbReference type="EMBL" id="JADEWF010000092">
    <property type="protein sequence ID" value="MBE9220806.1"/>
    <property type="molecule type" value="Genomic_DNA"/>
</dbReference>
<dbReference type="Proteomes" id="UP000597867">
    <property type="component" value="Unassembled WGS sequence"/>
</dbReference>
<evidence type="ECO:0000313" key="1">
    <source>
        <dbReference type="EMBL" id="MBE9220806.1"/>
    </source>
</evidence>
<protein>
    <submittedName>
        <fullName evidence="1">Uncharacterized protein</fullName>
    </submittedName>
</protein>